<protein>
    <recommendedName>
        <fullName evidence="2">MaoC-like domain-containing protein</fullName>
    </recommendedName>
</protein>
<dbReference type="EMBL" id="VDUZ01000135">
    <property type="protein sequence ID" value="TXL69022.1"/>
    <property type="molecule type" value="Genomic_DNA"/>
</dbReference>
<evidence type="ECO:0000256" key="1">
    <source>
        <dbReference type="SAM" id="MobiDB-lite"/>
    </source>
</evidence>
<keyword evidence="4" id="KW-1185">Reference proteome</keyword>
<reference evidence="3 4" key="1">
    <citation type="submission" date="2019-06" db="EMBL/GenBank/DDBJ databases">
        <title>New taxonomy in bacterial strain CC-CFT640, isolated from vineyard.</title>
        <authorList>
            <person name="Lin S.-Y."/>
            <person name="Tsai C.-F."/>
            <person name="Young C.-C."/>
        </authorList>
    </citation>
    <scope>NUCLEOTIDE SEQUENCE [LARGE SCALE GENOMIC DNA]</scope>
    <source>
        <strain evidence="3 4">CC-CFT640</strain>
    </source>
</reference>
<dbReference type="InterPro" id="IPR002539">
    <property type="entry name" value="MaoC-like_dom"/>
</dbReference>
<dbReference type="Pfam" id="PF01575">
    <property type="entry name" value="MaoC_dehydratas"/>
    <property type="match status" value="1"/>
</dbReference>
<evidence type="ECO:0000259" key="2">
    <source>
        <dbReference type="Pfam" id="PF01575"/>
    </source>
</evidence>
<evidence type="ECO:0000313" key="4">
    <source>
        <dbReference type="Proteomes" id="UP000321638"/>
    </source>
</evidence>
<dbReference type="SUPFAM" id="SSF54637">
    <property type="entry name" value="Thioesterase/thiol ester dehydrase-isomerase"/>
    <property type="match status" value="1"/>
</dbReference>
<comment type="caution">
    <text evidence="3">The sequence shown here is derived from an EMBL/GenBank/DDBJ whole genome shotgun (WGS) entry which is preliminary data.</text>
</comment>
<evidence type="ECO:0000313" key="3">
    <source>
        <dbReference type="EMBL" id="TXL69022.1"/>
    </source>
</evidence>
<dbReference type="PANTHER" id="PTHR43841">
    <property type="entry name" value="3-HYDROXYACYL-THIOESTER DEHYDRATASE HTDX-RELATED"/>
    <property type="match status" value="1"/>
</dbReference>
<accession>A0A5C8P5P4</accession>
<dbReference type="OrthoDB" id="9800237at2"/>
<feature type="compositionally biased region" description="Basic residues" evidence="1">
    <location>
        <begin position="135"/>
        <end position="158"/>
    </location>
</feature>
<name>A0A5C8P5P4_9HYPH</name>
<dbReference type="AlphaFoldDB" id="A0A5C8P5P4"/>
<dbReference type="Gene3D" id="3.10.129.10">
    <property type="entry name" value="Hotdog Thioesterase"/>
    <property type="match status" value="1"/>
</dbReference>
<dbReference type="InterPro" id="IPR029069">
    <property type="entry name" value="HotDog_dom_sf"/>
</dbReference>
<proteinExistence type="predicted"/>
<gene>
    <name evidence="3" type="ORF">FHP25_40455</name>
</gene>
<organism evidence="3 4">
    <name type="scientific">Vineibacter terrae</name>
    <dbReference type="NCBI Taxonomy" id="2586908"/>
    <lineage>
        <taxon>Bacteria</taxon>
        <taxon>Pseudomonadati</taxon>
        <taxon>Pseudomonadota</taxon>
        <taxon>Alphaproteobacteria</taxon>
        <taxon>Hyphomicrobiales</taxon>
        <taxon>Vineibacter</taxon>
    </lineage>
</organism>
<dbReference type="Proteomes" id="UP000321638">
    <property type="component" value="Unassembled WGS sequence"/>
</dbReference>
<feature type="region of interest" description="Disordered" evidence="1">
    <location>
        <begin position="132"/>
        <end position="158"/>
    </location>
</feature>
<feature type="domain" description="MaoC-like" evidence="2">
    <location>
        <begin position="49"/>
        <end position="141"/>
    </location>
</feature>
<dbReference type="PANTHER" id="PTHR43841:SF3">
    <property type="entry name" value="(3R)-HYDROXYACYL-ACP DEHYDRATASE SUBUNIT HADB"/>
    <property type="match status" value="1"/>
</dbReference>
<sequence length="158" mass="17820">MVPSSASARSALAWASRRSICRCSTCRRSSSSRISCLRNGGRGRPSPVRAFSRHQLALYCGGSGDHNPIHVDIDFAKKFGFKDVFAHGMLSMAFLGRLATSWVPQKQIRALGTRFTSITWVGDVITVSGKVVGKRDRRQRRREPRRRQSHLRRRRQPA</sequence>